<feature type="transmembrane region" description="Helical" evidence="1">
    <location>
        <begin position="7"/>
        <end position="29"/>
    </location>
</feature>
<sequence length="79" mass="8654">MTIATQLYLAGSALGVVGAMLLFVEFFQLPSYVRFDRDFESYSVEISPNDADEYTFFGRAGAILIAIAFALQLTGTFLA</sequence>
<keyword evidence="1" id="KW-0472">Membrane</keyword>
<evidence type="ECO:0008006" key="4">
    <source>
        <dbReference type="Google" id="ProtNLM"/>
    </source>
</evidence>
<dbReference type="EMBL" id="CP016804">
    <property type="protein sequence ID" value="APE95756.1"/>
    <property type="molecule type" value="Genomic_DNA"/>
</dbReference>
<feature type="transmembrane region" description="Helical" evidence="1">
    <location>
        <begin position="56"/>
        <end position="78"/>
    </location>
</feature>
<reference evidence="3" key="1">
    <citation type="submission" date="2016-08" db="EMBL/GenBank/DDBJ databases">
        <title>Discovery of first anaerobic lithoheterotrophic haloarchae widely represented in hypersaline habitats.</title>
        <authorList>
            <person name="Sorokin D.Y."/>
            <person name="Kublanov I.V."/>
            <person name="Roman P."/>
            <person name="Sinninghe Damste J.S."/>
            <person name="Golyshin P.N."/>
            <person name="Rojo D."/>
            <person name="Ciordia S."/>
            <person name="Mena Md.C."/>
            <person name="Ferrer M."/>
            <person name="Smedile F."/>
            <person name="Messina E."/>
            <person name="La Cono V."/>
            <person name="Yakimov M.M."/>
        </authorList>
    </citation>
    <scope>NUCLEOTIDE SEQUENCE [LARGE SCALE GENOMIC DNA]</scope>
    <source>
        <strain evidence="3">HSR6</strain>
    </source>
</reference>
<keyword evidence="1" id="KW-0812">Transmembrane</keyword>
<dbReference type="Proteomes" id="UP000186165">
    <property type="component" value="Chromosome"/>
</dbReference>
<proteinExistence type="predicted"/>
<protein>
    <recommendedName>
        <fullName evidence="4">DUF1772 domain-containing protein</fullName>
    </recommendedName>
</protein>
<accession>A0A1J1AC84</accession>
<gene>
    <name evidence="2" type="ORF">HSR6_1312</name>
</gene>
<keyword evidence="1" id="KW-1133">Transmembrane helix</keyword>
<dbReference type="GeneID" id="30417841"/>
<dbReference type="OrthoDB" id="342185at2157"/>
<keyword evidence="3" id="KW-1185">Reference proteome</keyword>
<dbReference type="AlphaFoldDB" id="A0A1J1AC84"/>
<evidence type="ECO:0000256" key="1">
    <source>
        <dbReference type="SAM" id="Phobius"/>
    </source>
</evidence>
<dbReference type="KEGG" id="hhsr:HSR6_1312"/>
<name>A0A1J1AC84_9EURY</name>
<evidence type="ECO:0000313" key="3">
    <source>
        <dbReference type="Proteomes" id="UP000186165"/>
    </source>
</evidence>
<evidence type="ECO:0000313" key="2">
    <source>
        <dbReference type="EMBL" id="APE95756.1"/>
    </source>
</evidence>
<dbReference type="RefSeq" id="WP_071933165.1">
    <property type="nucleotide sequence ID" value="NZ_CP016804.1"/>
</dbReference>
<organism evidence="2 3">
    <name type="scientific">Halodesulfurarchaeum formicicum</name>
    <dbReference type="NCBI Taxonomy" id="1873524"/>
    <lineage>
        <taxon>Archaea</taxon>
        <taxon>Methanobacteriati</taxon>
        <taxon>Methanobacteriota</taxon>
        <taxon>Stenosarchaea group</taxon>
        <taxon>Halobacteria</taxon>
        <taxon>Halobacteriales</taxon>
        <taxon>Halobacteriaceae</taxon>
        <taxon>Halodesulfurarchaeum</taxon>
    </lineage>
</organism>